<sequence length="76" mass="8637">MGKAILFLPSVFPLFSASGFPASSVFCLLLPKQQQQQLEEKEKREEGEEGEKGNEGEEEGEKEKGRERKEDFNVFN</sequence>
<evidence type="ECO:0000313" key="4">
    <source>
        <dbReference type="Proteomes" id="UP000236161"/>
    </source>
</evidence>
<evidence type="ECO:0000256" key="2">
    <source>
        <dbReference type="SAM" id="SignalP"/>
    </source>
</evidence>
<proteinExistence type="predicted"/>
<dbReference type="EMBL" id="KZ452031">
    <property type="protein sequence ID" value="PKA50087.1"/>
    <property type="molecule type" value="Genomic_DNA"/>
</dbReference>
<feature type="chain" id="PRO_5014165139" evidence="2">
    <location>
        <begin position="18"/>
        <end position="76"/>
    </location>
</feature>
<evidence type="ECO:0000313" key="3">
    <source>
        <dbReference type="EMBL" id="PKA50087.1"/>
    </source>
</evidence>
<dbReference type="Proteomes" id="UP000236161">
    <property type="component" value="Unassembled WGS sequence"/>
</dbReference>
<organism evidence="3 4">
    <name type="scientific">Apostasia shenzhenica</name>
    <dbReference type="NCBI Taxonomy" id="1088818"/>
    <lineage>
        <taxon>Eukaryota</taxon>
        <taxon>Viridiplantae</taxon>
        <taxon>Streptophyta</taxon>
        <taxon>Embryophyta</taxon>
        <taxon>Tracheophyta</taxon>
        <taxon>Spermatophyta</taxon>
        <taxon>Magnoliopsida</taxon>
        <taxon>Liliopsida</taxon>
        <taxon>Asparagales</taxon>
        <taxon>Orchidaceae</taxon>
        <taxon>Apostasioideae</taxon>
        <taxon>Apostasia</taxon>
    </lineage>
</organism>
<keyword evidence="2" id="KW-0732">Signal</keyword>
<reference evidence="3 4" key="1">
    <citation type="journal article" date="2017" name="Nature">
        <title>The Apostasia genome and the evolution of orchids.</title>
        <authorList>
            <person name="Zhang G.Q."/>
            <person name="Liu K.W."/>
            <person name="Li Z."/>
            <person name="Lohaus R."/>
            <person name="Hsiao Y.Y."/>
            <person name="Niu S.C."/>
            <person name="Wang J.Y."/>
            <person name="Lin Y.C."/>
            <person name="Xu Q."/>
            <person name="Chen L.J."/>
            <person name="Yoshida K."/>
            <person name="Fujiwara S."/>
            <person name="Wang Z.W."/>
            <person name="Zhang Y.Q."/>
            <person name="Mitsuda N."/>
            <person name="Wang M."/>
            <person name="Liu G.H."/>
            <person name="Pecoraro L."/>
            <person name="Huang H.X."/>
            <person name="Xiao X.J."/>
            <person name="Lin M."/>
            <person name="Wu X.Y."/>
            <person name="Wu W.L."/>
            <person name="Chen Y.Y."/>
            <person name="Chang S.B."/>
            <person name="Sakamoto S."/>
            <person name="Ohme-Takagi M."/>
            <person name="Yagi M."/>
            <person name="Zeng S.J."/>
            <person name="Shen C.Y."/>
            <person name="Yeh C.M."/>
            <person name="Luo Y.B."/>
            <person name="Tsai W.C."/>
            <person name="Van de Peer Y."/>
            <person name="Liu Z.J."/>
        </authorList>
    </citation>
    <scope>NUCLEOTIDE SEQUENCE [LARGE SCALE GENOMIC DNA]</scope>
    <source>
        <strain evidence="4">cv. Shenzhen</strain>
        <tissue evidence="3">Stem</tissue>
    </source>
</reference>
<dbReference type="AlphaFoldDB" id="A0A2I0A3F9"/>
<keyword evidence="4" id="KW-1185">Reference proteome</keyword>
<name>A0A2I0A3F9_9ASPA</name>
<feature type="signal peptide" evidence="2">
    <location>
        <begin position="1"/>
        <end position="17"/>
    </location>
</feature>
<evidence type="ECO:0000256" key="1">
    <source>
        <dbReference type="SAM" id="MobiDB-lite"/>
    </source>
</evidence>
<protein>
    <submittedName>
        <fullName evidence="3">Uncharacterized protein</fullName>
    </submittedName>
</protein>
<feature type="region of interest" description="Disordered" evidence="1">
    <location>
        <begin position="36"/>
        <end position="76"/>
    </location>
</feature>
<feature type="compositionally biased region" description="Basic and acidic residues" evidence="1">
    <location>
        <begin position="38"/>
        <end position="76"/>
    </location>
</feature>
<accession>A0A2I0A3F9</accession>
<gene>
    <name evidence="3" type="ORF">AXF42_Ash019605</name>
</gene>